<protein>
    <submittedName>
        <fullName evidence="1">Uncharacterized protein</fullName>
    </submittedName>
</protein>
<name>A0A2P2P7B0_RHIMU</name>
<sequence length="27" mass="3283">MGMRFLINFWNMCDLSSRQMVLILYSL</sequence>
<reference evidence="1" key="1">
    <citation type="submission" date="2018-02" db="EMBL/GenBank/DDBJ databases">
        <title>Rhizophora mucronata_Transcriptome.</title>
        <authorList>
            <person name="Meera S.P."/>
            <person name="Sreeshan A."/>
            <person name="Augustine A."/>
        </authorList>
    </citation>
    <scope>NUCLEOTIDE SEQUENCE</scope>
    <source>
        <tissue evidence="1">Leaf</tissue>
    </source>
</reference>
<accession>A0A2P2P7B0</accession>
<dbReference type="EMBL" id="GGEC01070170">
    <property type="protein sequence ID" value="MBX50654.1"/>
    <property type="molecule type" value="Transcribed_RNA"/>
</dbReference>
<dbReference type="AlphaFoldDB" id="A0A2P2P7B0"/>
<organism evidence="1">
    <name type="scientific">Rhizophora mucronata</name>
    <name type="common">Asiatic mangrove</name>
    <dbReference type="NCBI Taxonomy" id="61149"/>
    <lineage>
        <taxon>Eukaryota</taxon>
        <taxon>Viridiplantae</taxon>
        <taxon>Streptophyta</taxon>
        <taxon>Embryophyta</taxon>
        <taxon>Tracheophyta</taxon>
        <taxon>Spermatophyta</taxon>
        <taxon>Magnoliopsida</taxon>
        <taxon>eudicotyledons</taxon>
        <taxon>Gunneridae</taxon>
        <taxon>Pentapetalae</taxon>
        <taxon>rosids</taxon>
        <taxon>fabids</taxon>
        <taxon>Malpighiales</taxon>
        <taxon>Rhizophoraceae</taxon>
        <taxon>Rhizophora</taxon>
    </lineage>
</organism>
<evidence type="ECO:0000313" key="1">
    <source>
        <dbReference type="EMBL" id="MBX50654.1"/>
    </source>
</evidence>
<proteinExistence type="predicted"/>